<dbReference type="EMBL" id="SSHJ02000005">
    <property type="protein sequence ID" value="MFN0255005.1"/>
    <property type="molecule type" value="Genomic_DNA"/>
</dbReference>
<keyword evidence="2" id="KW-1185">Reference proteome</keyword>
<dbReference type="Pfam" id="PF19781">
    <property type="entry name" value="DUF6266"/>
    <property type="match status" value="1"/>
</dbReference>
<evidence type="ECO:0000313" key="1">
    <source>
        <dbReference type="EMBL" id="MFN0255005.1"/>
    </source>
</evidence>
<evidence type="ECO:0000313" key="2">
    <source>
        <dbReference type="Proteomes" id="UP001517247"/>
    </source>
</evidence>
<dbReference type="RefSeq" id="WP_138722152.1">
    <property type="nucleotide sequence ID" value="NZ_SSHJ02000005.1"/>
</dbReference>
<dbReference type="Proteomes" id="UP001517247">
    <property type="component" value="Unassembled WGS sequence"/>
</dbReference>
<protein>
    <submittedName>
        <fullName evidence="1">DUF6266 family protein</fullName>
    </submittedName>
</protein>
<dbReference type="InterPro" id="IPR046233">
    <property type="entry name" value="DUF6266"/>
</dbReference>
<sequence length="212" mass="22574">MATYKKGILGVFSGKVGTVVGSSWKGISYIKSLPKASTKKPSQLQLDQRLKFTLIANFLKPIKAITSIGYGMVAGNLTTHNAAVSYHLAKAVVGNTPNFEIDYPKVIFSRGELPSPAVPTLAAAAGAELHFSWTDNSTANLAQATDRAVLLVYCPTTKEFVFDNTATRSLAAATVALPPNFVGETLHAWMAFFAADEKQVSTSVYLGTVTAI</sequence>
<name>A0ABW9J4V4_9SPHI</name>
<comment type="caution">
    <text evidence="1">The sequence shown here is derived from an EMBL/GenBank/DDBJ whole genome shotgun (WGS) entry which is preliminary data.</text>
</comment>
<reference evidence="1 2" key="1">
    <citation type="submission" date="2024-12" db="EMBL/GenBank/DDBJ databases">
        <authorList>
            <person name="Hu S."/>
        </authorList>
    </citation>
    <scope>NUCLEOTIDE SEQUENCE [LARGE SCALE GENOMIC DNA]</scope>
    <source>
        <strain evidence="1 2">THG-T11</strain>
    </source>
</reference>
<gene>
    <name evidence="1" type="ORF">E6A44_005435</name>
</gene>
<organism evidence="1 2">
    <name type="scientific">Pedobacter ureilyticus</name>
    <dbReference type="NCBI Taxonomy" id="1393051"/>
    <lineage>
        <taxon>Bacteria</taxon>
        <taxon>Pseudomonadati</taxon>
        <taxon>Bacteroidota</taxon>
        <taxon>Sphingobacteriia</taxon>
        <taxon>Sphingobacteriales</taxon>
        <taxon>Sphingobacteriaceae</taxon>
        <taxon>Pedobacter</taxon>
    </lineage>
</organism>
<proteinExistence type="predicted"/>
<accession>A0ABW9J4V4</accession>